<dbReference type="PANTHER" id="PTHR11601:SF34">
    <property type="entry name" value="CYSTEINE DESULFURASE"/>
    <property type="match status" value="1"/>
</dbReference>
<keyword evidence="7" id="KW-0411">Iron-sulfur</keyword>
<keyword evidence="11" id="KW-1185">Reference proteome</keyword>
<reference evidence="10 11" key="1">
    <citation type="submission" date="2020-07" db="EMBL/GenBank/DDBJ databases">
        <title>Sequencing the genomes of 1000 actinobacteria strains.</title>
        <authorList>
            <person name="Klenk H.-P."/>
        </authorList>
    </citation>
    <scope>NUCLEOTIDE SEQUENCE [LARGE SCALE GENOMIC DNA]</scope>
    <source>
        <strain evidence="10 11">DSM 19663</strain>
    </source>
</reference>
<dbReference type="RefSeq" id="WP_182489305.1">
    <property type="nucleotide sequence ID" value="NZ_BAAAOV010000003.1"/>
</dbReference>
<dbReference type="SUPFAM" id="SSF53383">
    <property type="entry name" value="PLP-dependent transferases"/>
    <property type="match status" value="1"/>
</dbReference>
<dbReference type="EMBL" id="JACGWX010000001">
    <property type="protein sequence ID" value="MBA8846600.1"/>
    <property type="molecule type" value="Genomic_DNA"/>
</dbReference>
<evidence type="ECO:0000256" key="4">
    <source>
        <dbReference type="ARBA" id="ARBA00022723"/>
    </source>
</evidence>
<dbReference type="Proteomes" id="UP000585905">
    <property type="component" value="Unassembled WGS sequence"/>
</dbReference>
<name>A0A839E478_9MICO</name>
<dbReference type="InterPro" id="IPR000192">
    <property type="entry name" value="Aminotrans_V_dom"/>
</dbReference>
<dbReference type="Gene3D" id="1.10.260.50">
    <property type="match status" value="1"/>
</dbReference>
<evidence type="ECO:0000256" key="2">
    <source>
        <dbReference type="ARBA" id="ARBA00006490"/>
    </source>
</evidence>
<protein>
    <submittedName>
        <fullName evidence="10">Cysteine desulfurase</fullName>
        <ecNumber evidence="10">2.8.1.7</ecNumber>
    </submittedName>
</protein>
<dbReference type="GO" id="GO:0051536">
    <property type="term" value="F:iron-sulfur cluster binding"/>
    <property type="evidence" value="ECO:0007669"/>
    <property type="project" value="UniProtKB-KW"/>
</dbReference>
<dbReference type="GO" id="GO:0031071">
    <property type="term" value="F:cysteine desulfurase activity"/>
    <property type="evidence" value="ECO:0007669"/>
    <property type="project" value="UniProtKB-EC"/>
</dbReference>
<dbReference type="InterPro" id="IPR015424">
    <property type="entry name" value="PyrdxlP-dep_Trfase"/>
</dbReference>
<comment type="cofactor">
    <cofactor evidence="1">
        <name>pyridoxal 5'-phosphate</name>
        <dbReference type="ChEBI" id="CHEBI:597326"/>
    </cofactor>
</comment>
<accession>A0A839E478</accession>
<evidence type="ECO:0000313" key="11">
    <source>
        <dbReference type="Proteomes" id="UP000585905"/>
    </source>
</evidence>
<dbReference type="GO" id="GO:0046872">
    <property type="term" value="F:metal ion binding"/>
    <property type="evidence" value="ECO:0007669"/>
    <property type="project" value="UniProtKB-KW"/>
</dbReference>
<evidence type="ECO:0000313" key="10">
    <source>
        <dbReference type="EMBL" id="MBA8846600.1"/>
    </source>
</evidence>
<organism evidence="10 11">
    <name type="scientific">Microcella alkalica</name>
    <dbReference type="NCBI Taxonomy" id="355930"/>
    <lineage>
        <taxon>Bacteria</taxon>
        <taxon>Bacillati</taxon>
        <taxon>Actinomycetota</taxon>
        <taxon>Actinomycetes</taxon>
        <taxon>Micrococcales</taxon>
        <taxon>Microbacteriaceae</taxon>
        <taxon>Microcella</taxon>
    </lineage>
</organism>
<gene>
    <name evidence="10" type="ORF">FHX53_000164</name>
</gene>
<sequence length="431" mass="43411">MVVYLDHAAGSPMPASIRGAYLSALEHVGNPSSIHSAGQAARGMLEDARERLAATLGVDAVEVVLTGGGTEAVNLGVKGLFWQRQGGALTGLAASPAAGAAPDRDARPRPRILVPRAEHHATLDAVEWLAAHEGAELRWLEVDEVGALRLDDLEAALGEADNVALLTMLAANNEVGTLQPVAEAAALAAVHGIPVHVDAIAAYGQIPLEPLPPGVSAVSLSAHKIGGPVGVGALVLRRGADVVPLLHGGSQQRGRSGTMDAAGAAVFAAASDEAHAAIAERAARKAQLRDRLAAGILAALPQVGLRGAAGRAAAARAAGRDAEAAPWAARALPGTLHLTVPGAEGDSLLMLLDLAGFAVSTGSACQAGVPEPSHVLLAMGLDEQTARGALRVSLGPETTEVEVDALLAALPAAVERATSAGLAARMPTLGR</sequence>
<dbReference type="AlphaFoldDB" id="A0A839E478"/>
<dbReference type="Gene3D" id="3.90.1150.10">
    <property type="entry name" value="Aspartate Aminotransferase, domain 1"/>
    <property type="match status" value="1"/>
</dbReference>
<comment type="caution">
    <text evidence="10">The sequence shown here is derived from an EMBL/GenBank/DDBJ whole genome shotgun (WGS) entry which is preliminary data.</text>
</comment>
<keyword evidence="4" id="KW-0479">Metal-binding</keyword>
<dbReference type="InterPro" id="IPR015422">
    <property type="entry name" value="PyrdxlP-dep_Trfase_small"/>
</dbReference>
<dbReference type="InterPro" id="IPR015421">
    <property type="entry name" value="PyrdxlP-dep_Trfase_major"/>
</dbReference>
<dbReference type="EC" id="2.8.1.7" evidence="10"/>
<feature type="domain" description="Aminotransferase class V" evidence="9">
    <location>
        <begin position="3"/>
        <end position="406"/>
    </location>
</feature>
<evidence type="ECO:0000256" key="8">
    <source>
        <dbReference type="ARBA" id="ARBA00050776"/>
    </source>
</evidence>
<evidence type="ECO:0000256" key="3">
    <source>
        <dbReference type="ARBA" id="ARBA00022679"/>
    </source>
</evidence>
<evidence type="ECO:0000256" key="1">
    <source>
        <dbReference type="ARBA" id="ARBA00001933"/>
    </source>
</evidence>
<keyword evidence="3 10" id="KW-0808">Transferase</keyword>
<evidence type="ECO:0000256" key="5">
    <source>
        <dbReference type="ARBA" id="ARBA00022898"/>
    </source>
</evidence>
<dbReference type="Pfam" id="PF00266">
    <property type="entry name" value="Aminotran_5"/>
    <property type="match status" value="1"/>
</dbReference>
<proteinExistence type="inferred from homology"/>
<dbReference type="InterPro" id="IPR016454">
    <property type="entry name" value="Cysteine_dSase"/>
</dbReference>
<evidence type="ECO:0000256" key="6">
    <source>
        <dbReference type="ARBA" id="ARBA00023004"/>
    </source>
</evidence>
<keyword evidence="5" id="KW-0663">Pyridoxal phosphate</keyword>
<dbReference type="PIRSF" id="PIRSF005572">
    <property type="entry name" value="NifS"/>
    <property type="match status" value="1"/>
</dbReference>
<comment type="similarity">
    <text evidence="2">Belongs to the class-V pyridoxal-phosphate-dependent aminotransferase family. NifS/IscS subfamily.</text>
</comment>
<dbReference type="Gene3D" id="3.40.640.10">
    <property type="entry name" value="Type I PLP-dependent aspartate aminotransferase-like (Major domain)"/>
    <property type="match status" value="1"/>
</dbReference>
<evidence type="ECO:0000259" key="9">
    <source>
        <dbReference type="Pfam" id="PF00266"/>
    </source>
</evidence>
<comment type="catalytic activity">
    <reaction evidence="8">
        <text>(sulfur carrier)-H + L-cysteine = (sulfur carrier)-SH + L-alanine</text>
        <dbReference type="Rhea" id="RHEA:43892"/>
        <dbReference type="Rhea" id="RHEA-COMP:14737"/>
        <dbReference type="Rhea" id="RHEA-COMP:14739"/>
        <dbReference type="ChEBI" id="CHEBI:29917"/>
        <dbReference type="ChEBI" id="CHEBI:35235"/>
        <dbReference type="ChEBI" id="CHEBI:57972"/>
        <dbReference type="ChEBI" id="CHEBI:64428"/>
        <dbReference type="EC" id="2.8.1.7"/>
    </reaction>
</comment>
<evidence type="ECO:0000256" key="7">
    <source>
        <dbReference type="ARBA" id="ARBA00023014"/>
    </source>
</evidence>
<keyword evidence="6" id="KW-0408">Iron</keyword>
<dbReference type="PANTHER" id="PTHR11601">
    <property type="entry name" value="CYSTEINE DESULFURYLASE FAMILY MEMBER"/>
    <property type="match status" value="1"/>
</dbReference>